<comment type="caution">
    <text evidence="1">The sequence shown here is derived from an EMBL/GenBank/DDBJ whole genome shotgun (WGS) entry which is preliminary data.</text>
</comment>
<evidence type="ECO:0000313" key="2">
    <source>
        <dbReference type="Proteomes" id="UP000239494"/>
    </source>
</evidence>
<dbReference type="OrthoDB" id="1438441at2"/>
<dbReference type="Gene3D" id="3.30.429.10">
    <property type="entry name" value="Macrophage Migration Inhibitory Factor"/>
    <property type="match status" value="1"/>
</dbReference>
<dbReference type="InterPro" id="IPR014347">
    <property type="entry name" value="Tautomerase/MIF_sf"/>
</dbReference>
<evidence type="ECO:0000313" key="1">
    <source>
        <dbReference type="EMBL" id="PRY41743.1"/>
    </source>
</evidence>
<dbReference type="RefSeq" id="WP_106188727.1">
    <property type="nucleotide sequence ID" value="NZ_PVTF01000005.1"/>
</dbReference>
<dbReference type="Proteomes" id="UP000239494">
    <property type="component" value="Unassembled WGS sequence"/>
</dbReference>
<keyword evidence="2" id="KW-1185">Reference proteome</keyword>
<organism evidence="1 2">
    <name type="scientific">Umezawaea tangerina</name>
    <dbReference type="NCBI Taxonomy" id="84725"/>
    <lineage>
        <taxon>Bacteria</taxon>
        <taxon>Bacillati</taxon>
        <taxon>Actinomycetota</taxon>
        <taxon>Actinomycetes</taxon>
        <taxon>Pseudonocardiales</taxon>
        <taxon>Pseudonocardiaceae</taxon>
        <taxon>Umezawaea</taxon>
    </lineage>
</organism>
<reference evidence="1 2" key="1">
    <citation type="submission" date="2018-03" db="EMBL/GenBank/DDBJ databases">
        <title>Genomic Encyclopedia of Archaeal and Bacterial Type Strains, Phase II (KMG-II): from individual species to whole genera.</title>
        <authorList>
            <person name="Goeker M."/>
        </authorList>
    </citation>
    <scope>NUCLEOTIDE SEQUENCE [LARGE SCALE GENOMIC DNA]</scope>
    <source>
        <strain evidence="1 2">DSM 44720</strain>
    </source>
</reference>
<accession>A0A2T0T7V6</accession>
<dbReference type="EMBL" id="PVTF01000005">
    <property type="protein sequence ID" value="PRY41743.1"/>
    <property type="molecule type" value="Genomic_DNA"/>
</dbReference>
<protein>
    <submittedName>
        <fullName evidence="1">Phenylpyruvate tautomerase PptA (4-oxalocrotonate tautomerase family)</fullName>
    </submittedName>
</protein>
<keyword evidence="1" id="KW-0670">Pyruvate</keyword>
<gene>
    <name evidence="1" type="ORF">CLV43_105502</name>
</gene>
<dbReference type="AlphaFoldDB" id="A0A2T0T7V6"/>
<name>A0A2T0T7V6_9PSEU</name>
<proteinExistence type="predicted"/>
<sequence length="161" mass="18031">MPRLDAYIPEGALTAEAEDELLSTLTDILLRNEGADPRDPTARSIAFVWLHRPAKVFRAGAAHEAPIYRFEPRVPEGQYDEERRRAMVEEITAAVLDAERGAYDRDALRIWVFPTEVPEGSWGAAGRVWRLADIAGLIFGDREKGRAFAEKRLGVRRSSVG</sequence>